<dbReference type="RefSeq" id="WP_272738715.1">
    <property type="nucleotide sequence ID" value="NZ_CP116942.1"/>
</dbReference>
<dbReference type="Gene3D" id="2.40.10.10">
    <property type="entry name" value="Trypsin-like serine proteases"/>
    <property type="match status" value="2"/>
</dbReference>
<evidence type="ECO:0000256" key="1">
    <source>
        <dbReference type="ARBA" id="ARBA00004141"/>
    </source>
</evidence>
<dbReference type="Pfam" id="PF13365">
    <property type="entry name" value="Trypsin_2"/>
    <property type="match status" value="1"/>
</dbReference>
<dbReference type="InterPro" id="IPR009003">
    <property type="entry name" value="Peptidase_S1_PA"/>
</dbReference>
<dbReference type="PANTHER" id="PTHR43019:SF23">
    <property type="entry name" value="PROTEASE DO-LIKE 5, CHLOROPLASTIC"/>
    <property type="match status" value="1"/>
</dbReference>
<feature type="transmembrane region" description="Helical" evidence="5">
    <location>
        <begin position="101"/>
        <end position="124"/>
    </location>
</feature>
<dbReference type="InterPro" id="IPR047680">
    <property type="entry name" value="MarP-like"/>
</dbReference>
<dbReference type="InterPro" id="IPR001940">
    <property type="entry name" value="Peptidase_S1C"/>
</dbReference>
<dbReference type="PRINTS" id="PR00834">
    <property type="entry name" value="PROTEASES2C"/>
</dbReference>
<dbReference type="EMBL" id="CP116942">
    <property type="protein sequence ID" value="WCO69202.1"/>
    <property type="molecule type" value="Genomic_DNA"/>
</dbReference>
<keyword evidence="3 5" id="KW-1133">Transmembrane helix</keyword>
<dbReference type="GO" id="GO:0006508">
    <property type="term" value="P:proteolysis"/>
    <property type="evidence" value="ECO:0007669"/>
    <property type="project" value="UniProtKB-KW"/>
</dbReference>
<evidence type="ECO:0000256" key="5">
    <source>
        <dbReference type="SAM" id="Phobius"/>
    </source>
</evidence>
<keyword evidence="6" id="KW-0645">Protease</keyword>
<evidence type="ECO:0000256" key="4">
    <source>
        <dbReference type="ARBA" id="ARBA00023136"/>
    </source>
</evidence>
<dbReference type="GO" id="GO:0009403">
    <property type="term" value="P:toxin biosynthetic process"/>
    <property type="evidence" value="ECO:0007669"/>
    <property type="project" value="InterPro"/>
</dbReference>
<dbReference type="InterPro" id="IPR043504">
    <property type="entry name" value="Peptidase_S1_PA_chymotrypsin"/>
</dbReference>
<organism evidence="6 7">
    <name type="scientific">Iamia majanohamensis</name>
    <dbReference type="NCBI Taxonomy" id="467976"/>
    <lineage>
        <taxon>Bacteria</taxon>
        <taxon>Bacillati</taxon>
        <taxon>Actinomycetota</taxon>
        <taxon>Acidimicrobiia</taxon>
        <taxon>Acidimicrobiales</taxon>
        <taxon>Iamiaceae</taxon>
        <taxon>Iamia</taxon>
    </lineage>
</organism>
<name>A0AAF0BVU2_9ACTN</name>
<accession>A0AAF0BVU2</accession>
<dbReference type="SUPFAM" id="SSF50494">
    <property type="entry name" value="Trypsin-like serine proteases"/>
    <property type="match status" value="1"/>
</dbReference>
<dbReference type="Pfam" id="PF02674">
    <property type="entry name" value="Colicin_V"/>
    <property type="match status" value="1"/>
</dbReference>
<feature type="transmembrane region" description="Helical" evidence="5">
    <location>
        <begin position="59"/>
        <end position="81"/>
    </location>
</feature>
<dbReference type="NCBIfam" id="NF033740">
    <property type="entry name" value="MarP_fam_protase"/>
    <property type="match status" value="1"/>
</dbReference>
<keyword evidence="2 5" id="KW-0812">Transmembrane</keyword>
<dbReference type="GO" id="GO:0004252">
    <property type="term" value="F:serine-type endopeptidase activity"/>
    <property type="evidence" value="ECO:0007669"/>
    <property type="project" value="InterPro"/>
</dbReference>
<keyword evidence="7" id="KW-1185">Reference proteome</keyword>
<dbReference type="EC" id="3.4.21.-" evidence="6"/>
<evidence type="ECO:0000313" key="7">
    <source>
        <dbReference type="Proteomes" id="UP001216390"/>
    </source>
</evidence>
<gene>
    <name evidence="6" type="ORF">PO878_10755</name>
</gene>
<dbReference type="GO" id="GO:0016020">
    <property type="term" value="C:membrane"/>
    <property type="evidence" value="ECO:0007669"/>
    <property type="project" value="UniProtKB-SubCell"/>
</dbReference>
<evidence type="ECO:0000256" key="2">
    <source>
        <dbReference type="ARBA" id="ARBA00022692"/>
    </source>
</evidence>
<reference evidence="6" key="1">
    <citation type="submission" date="2023-01" db="EMBL/GenBank/DDBJ databases">
        <title>The diversity of Class Acidimicrobiia in South China Sea sediment environments and the proposal of Iamia marina sp. nov., a novel species of the genus Iamia.</title>
        <authorList>
            <person name="He Y."/>
            <person name="Tian X."/>
        </authorList>
    </citation>
    <scope>NUCLEOTIDE SEQUENCE</scope>
    <source>
        <strain evidence="6">DSM 19957</strain>
    </source>
</reference>
<feature type="transmembrane region" description="Helical" evidence="5">
    <location>
        <begin position="27"/>
        <end position="47"/>
    </location>
</feature>
<dbReference type="PANTHER" id="PTHR43019">
    <property type="entry name" value="SERINE ENDOPROTEASE DEGS"/>
    <property type="match status" value="1"/>
</dbReference>
<evidence type="ECO:0000313" key="6">
    <source>
        <dbReference type="EMBL" id="WCO69202.1"/>
    </source>
</evidence>
<evidence type="ECO:0000256" key="3">
    <source>
        <dbReference type="ARBA" id="ARBA00022989"/>
    </source>
</evidence>
<keyword evidence="4 5" id="KW-0472">Membrane</keyword>
<comment type="subcellular location">
    <subcellularLocation>
        <location evidence="1">Membrane</location>
        <topology evidence="1">Multi-pass membrane protein</topology>
    </subcellularLocation>
</comment>
<protein>
    <submittedName>
        <fullName evidence="6">MarP family serine protease</fullName>
        <ecNumber evidence="6">3.4.21.-</ecNumber>
    </submittedName>
</protein>
<proteinExistence type="predicted"/>
<dbReference type="InterPro" id="IPR003825">
    <property type="entry name" value="Colicin-V_CvpA"/>
</dbReference>
<dbReference type="Proteomes" id="UP001216390">
    <property type="component" value="Chromosome"/>
</dbReference>
<sequence length="384" mass="38675">MLDLLLLVALVVAAVAGYRLGFVARAASWAGMLLGVVLAARLMPRAIEAVGEDGSRATVLLVAAGLLLGGALAGQALGVVVGSRAQTSITSPRARRVDAAGGAAAGVVGLLVLVWLVVPALADVSGWQAREVRRSRIVSTLSEQLPPAPDATKTLRQLLGDGYPQVFDGLDRSPDVGPPPGETGLSEDRAAGVAASIVKVSGEACDRIQEGTGFVVAEDLVVTNAHVVAGEPETVLVRPDGSEVDAALVAFDADRDLAVLRAPGLGLPALPITGSDVGQSGAVFGHPGGRPLELSPFDVRQRIDAVGTDIYGEPGTTRDVLVLAADLEPGDSGSPLVDAAGQVVGVAFAIAPDRSGVAYAVSTDELQAVLATAGSRVPAGPCAA</sequence>
<dbReference type="AlphaFoldDB" id="A0AAF0BVU2"/>
<keyword evidence="6" id="KW-0378">Hydrolase</keyword>
<dbReference type="KEGG" id="ima:PO878_10755"/>